<evidence type="ECO:0000256" key="2">
    <source>
        <dbReference type="PROSITE-ProRule" id="PRU00335"/>
    </source>
</evidence>
<protein>
    <submittedName>
        <fullName evidence="4">TetR/AcrR family transcriptional regulator</fullName>
    </submittedName>
</protein>
<name>A0ABT4PXV0_9MYCO</name>
<evidence type="ECO:0000259" key="3">
    <source>
        <dbReference type="PROSITE" id="PS50977"/>
    </source>
</evidence>
<dbReference type="PROSITE" id="PS50977">
    <property type="entry name" value="HTH_TETR_2"/>
    <property type="match status" value="1"/>
</dbReference>
<keyword evidence="1 2" id="KW-0238">DNA-binding</keyword>
<gene>
    <name evidence="4" type="ORF">O6P37_21315</name>
</gene>
<dbReference type="PRINTS" id="PR00455">
    <property type="entry name" value="HTHTETR"/>
</dbReference>
<evidence type="ECO:0000256" key="1">
    <source>
        <dbReference type="ARBA" id="ARBA00023125"/>
    </source>
</evidence>
<dbReference type="Proteomes" id="UP001142153">
    <property type="component" value="Unassembled WGS sequence"/>
</dbReference>
<dbReference type="InterPro" id="IPR050109">
    <property type="entry name" value="HTH-type_TetR-like_transc_reg"/>
</dbReference>
<keyword evidence="5" id="KW-1185">Reference proteome</keyword>
<evidence type="ECO:0000313" key="5">
    <source>
        <dbReference type="Proteomes" id="UP001142153"/>
    </source>
</evidence>
<dbReference type="InterPro" id="IPR041669">
    <property type="entry name" value="TetR_C_15"/>
</dbReference>
<dbReference type="InterPro" id="IPR001647">
    <property type="entry name" value="HTH_TetR"/>
</dbReference>
<feature type="DNA-binding region" description="H-T-H motif" evidence="2">
    <location>
        <begin position="37"/>
        <end position="56"/>
    </location>
</feature>
<evidence type="ECO:0000313" key="4">
    <source>
        <dbReference type="EMBL" id="MCZ8381415.1"/>
    </source>
</evidence>
<dbReference type="PANTHER" id="PTHR30055">
    <property type="entry name" value="HTH-TYPE TRANSCRIPTIONAL REGULATOR RUTR"/>
    <property type="match status" value="1"/>
</dbReference>
<dbReference type="PROSITE" id="PS01081">
    <property type="entry name" value="HTH_TETR_1"/>
    <property type="match status" value="1"/>
</dbReference>
<dbReference type="InterPro" id="IPR023772">
    <property type="entry name" value="DNA-bd_HTH_TetR-type_CS"/>
</dbReference>
<sequence length="195" mass="21910">MSERPRRRPRQSRSRATVDVVLEAAAQMFDREGLATTTNRIAERAGVSIGSLYQYFPNKHALLDALAERHVREAGTRLDRVFDRLRVQRPPFDETMRAVLDEIVALHGDRPALHGLMHRLGPRRPADLVAMKAFEDRLAAEIAHHLDRCGRGGADTAVTAQTLVHAIDAHLHRVQTRQKPDAAELMTLVDRLTPV</sequence>
<dbReference type="PANTHER" id="PTHR30055:SF223">
    <property type="entry name" value="HTH-TYPE TRANSCRIPTIONAL REGULATOR UIDR"/>
    <property type="match status" value="1"/>
</dbReference>
<comment type="caution">
    <text evidence="4">The sequence shown here is derived from an EMBL/GenBank/DDBJ whole genome shotgun (WGS) entry which is preliminary data.</text>
</comment>
<reference evidence="4" key="1">
    <citation type="submission" date="2022-12" db="EMBL/GenBank/DDBJ databases">
        <authorList>
            <person name="Deng Y."/>
            <person name="Zhang Y.-Q."/>
        </authorList>
    </citation>
    <scope>NUCLEOTIDE SEQUENCE</scope>
    <source>
        <strain evidence="4">CPCC 205372</strain>
    </source>
</reference>
<dbReference type="Gene3D" id="1.10.357.10">
    <property type="entry name" value="Tetracycline Repressor, domain 2"/>
    <property type="match status" value="1"/>
</dbReference>
<dbReference type="InterPro" id="IPR009057">
    <property type="entry name" value="Homeodomain-like_sf"/>
</dbReference>
<dbReference type="Pfam" id="PF17918">
    <property type="entry name" value="TetR_C_15"/>
    <property type="match status" value="1"/>
</dbReference>
<feature type="domain" description="HTH tetR-type" evidence="3">
    <location>
        <begin position="15"/>
        <end position="74"/>
    </location>
</feature>
<organism evidence="4 5">
    <name type="scientific">Mycobacterium hippophais</name>
    <dbReference type="NCBI Taxonomy" id="3016340"/>
    <lineage>
        <taxon>Bacteria</taxon>
        <taxon>Bacillati</taxon>
        <taxon>Actinomycetota</taxon>
        <taxon>Actinomycetes</taxon>
        <taxon>Mycobacteriales</taxon>
        <taxon>Mycobacteriaceae</taxon>
        <taxon>Mycobacterium</taxon>
    </lineage>
</organism>
<dbReference type="EMBL" id="JAPZPY010000011">
    <property type="protein sequence ID" value="MCZ8381415.1"/>
    <property type="molecule type" value="Genomic_DNA"/>
</dbReference>
<dbReference type="Pfam" id="PF00440">
    <property type="entry name" value="TetR_N"/>
    <property type="match status" value="1"/>
</dbReference>
<dbReference type="RefSeq" id="WP_269895961.1">
    <property type="nucleotide sequence ID" value="NZ_JAPZPY010000011.1"/>
</dbReference>
<accession>A0ABT4PXV0</accession>
<proteinExistence type="predicted"/>
<dbReference type="SUPFAM" id="SSF46689">
    <property type="entry name" value="Homeodomain-like"/>
    <property type="match status" value="1"/>
</dbReference>